<evidence type="ECO:0000256" key="1">
    <source>
        <dbReference type="ARBA" id="ARBA00022490"/>
    </source>
</evidence>
<sequence length="409" mass="46288">METLIFSVSQLTAYIKGMFSSDPLLHSVYVRGEISNYKLHSSGHSYFTLKDQNSKIRCVMFRQYGQPIFAMQDGMDVLVQGYVNVYDRDGQYQLYAERIEPFGVGSLHLAFEQLKAKLEQDGLFDRAHKKPLPLFPKRIGVVTSDTGAAVRDIINVAHRRYPNIDLLIVPVAVQGKAAAIQISEAIDALNVMDESVDVIIVGRGGGSIEELWPFNEEIVARSIYRSHIPVVSAVGHETDFTISDFVADMRAPTPSAAAELVVPLKTELEQRIAGLCLNAKRAVDMLVEEQRRCLYKLQGSRIMRDPMQLLKDKQQQLDQAERYLLINMHHRMEIKGALYNDLKHRLEAFNPLGALKRGYTMTLDVEDKSLIKSVSELSLGQRIHIIYDDGRAQAEIVDLEVERENDDRR</sequence>
<reference evidence="10" key="1">
    <citation type="submission" date="2010-11" db="EMBL/GenBank/DDBJ databases">
        <title>The complete genome of Mahella australiensis DSM 15567.</title>
        <authorList>
            <consortium name="US DOE Joint Genome Institute (JGI-PGF)"/>
            <person name="Lucas S."/>
            <person name="Copeland A."/>
            <person name="Lapidus A."/>
            <person name="Bruce D."/>
            <person name="Goodwin L."/>
            <person name="Pitluck S."/>
            <person name="Kyrpides N."/>
            <person name="Mavromatis K."/>
            <person name="Pagani I."/>
            <person name="Ivanova N."/>
            <person name="Teshima H."/>
            <person name="Brettin T."/>
            <person name="Detter J.C."/>
            <person name="Han C."/>
            <person name="Tapia R."/>
            <person name="Land M."/>
            <person name="Hauser L."/>
            <person name="Markowitz V."/>
            <person name="Cheng J.-F."/>
            <person name="Hugenholtz P."/>
            <person name="Woyke T."/>
            <person name="Wu D."/>
            <person name="Spring S."/>
            <person name="Pukall R."/>
            <person name="Steenblock K."/>
            <person name="Schneider S."/>
            <person name="Klenk H.-P."/>
            <person name="Eisen J.A."/>
        </authorList>
    </citation>
    <scope>NUCLEOTIDE SEQUENCE [LARGE SCALE GENOMIC DNA]</scope>
    <source>
        <strain evidence="10">DSM 15567 / CIP 107919 / 50-1 BON</strain>
    </source>
</reference>
<evidence type="ECO:0000259" key="8">
    <source>
        <dbReference type="Pfam" id="PF13742"/>
    </source>
</evidence>
<evidence type="ECO:0000256" key="3">
    <source>
        <dbReference type="ARBA" id="ARBA00022801"/>
    </source>
</evidence>
<dbReference type="GO" id="GO:0008855">
    <property type="term" value="F:exodeoxyribonuclease VII activity"/>
    <property type="evidence" value="ECO:0007669"/>
    <property type="project" value="UniProtKB-UniRule"/>
</dbReference>
<comment type="similarity">
    <text evidence="5 6">Belongs to the XseA family.</text>
</comment>
<evidence type="ECO:0000256" key="6">
    <source>
        <dbReference type="RuleBase" id="RU004355"/>
    </source>
</evidence>
<dbReference type="PANTHER" id="PTHR30008:SF0">
    <property type="entry name" value="EXODEOXYRIBONUCLEASE 7 LARGE SUBUNIT"/>
    <property type="match status" value="1"/>
</dbReference>
<keyword evidence="10" id="KW-1185">Reference proteome</keyword>
<dbReference type="InterPro" id="IPR025824">
    <property type="entry name" value="OB-fold_nuc-bd_dom"/>
</dbReference>
<organism evidence="9 10">
    <name type="scientific">Mahella australiensis (strain DSM 15567 / CIP 107919 / 50-1 BON)</name>
    <dbReference type="NCBI Taxonomy" id="697281"/>
    <lineage>
        <taxon>Bacteria</taxon>
        <taxon>Bacillati</taxon>
        <taxon>Bacillota</taxon>
        <taxon>Clostridia</taxon>
        <taxon>Thermoanaerobacterales</taxon>
        <taxon>Thermoanaerobacterales Family IV. Incertae Sedis</taxon>
        <taxon>Mahella</taxon>
    </lineage>
</organism>
<evidence type="ECO:0000256" key="5">
    <source>
        <dbReference type="HAMAP-Rule" id="MF_00378"/>
    </source>
</evidence>
<evidence type="ECO:0000256" key="4">
    <source>
        <dbReference type="ARBA" id="ARBA00022839"/>
    </source>
</evidence>
<dbReference type="Proteomes" id="UP000008457">
    <property type="component" value="Chromosome"/>
</dbReference>
<dbReference type="PANTHER" id="PTHR30008">
    <property type="entry name" value="EXODEOXYRIBONUCLEASE 7 LARGE SUBUNIT"/>
    <property type="match status" value="1"/>
</dbReference>
<dbReference type="KEGG" id="mas:Mahau_0786"/>
<keyword evidence="2 5" id="KW-0540">Nuclease</keyword>
<keyword evidence="3 5" id="KW-0378">Hydrolase</keyword>
<dbReference type="GO" id="GO:0009318">
    <property type="term" value="C:exodeoxyribonuclease VII complex"/>
    <property type="evidence" value="ECO:0007669"/>
    <property type="project" value="UniProtKB-UniRule"/>
</dbReference>
<dbReference type="CDD" id="cd04489">
    <property type="entry name" value="ExoVII_LU_OBF"/>
    <property type="match status" value="1"/>
</dbReference>
<name>F4A182_MAHA5</name>
<evidence type="ECO:0000259" key="7">
    <source>
        <dbReference type="Pfam" id="PF02601"/>
    </source>
</evidence>
<dbReference type="HAMAP" id="MF_00378">
    <property type="entry name" value="Exonuc_7_L"/>
    <property type="match status" value="1"/>
</dbReference>
<reference evidence="9 10" key="2">
    <citation type="journal article" date="2011" name="Stand. Genomic Sci.">
        <title>Complete genome sequence of Mahella australiensis type strain (50-1 BON).</title>
        <authorList>
            <person name="Sikorski J."/>
            <person name="Teshima H."/>
            <person name="Nolan M."/>
            <person name="Lucas S."/>
            <person name="Hammon N."/>
            <person name="Deshpande S."/>
            <person name="Cheng J.F."/>
            <person name="Pitluck S."/>
            <person name="Liolios K."/>
            <person name="Pagani I."/>
            <person name="Ivanova N."/>
            <person name="Huntemann M."/>
            <person name="Mavromatis K."/>
            <person name="Ovchinikova G."/>
            <person name="Pati A."/>
            <person name="Tapia R."/>
            <person name="Han C."/>
            <person name="Goodwin L."/>
            <person name="Chen A."/>
            <person name="Palaniappan K."/>
            <person name="Land M."/>
            <person name="Hauser L."/>
            <person name="Ngatchou-Djao O.D."/>
            <person name="Rohde M."/>
            <person name="Pukall R."/>
            <person name="Spring S."/>
            <person name="Abt B."/>
            <person name="Goker M."/>
            <person name="Detter J.C."/>
            <person name="Woyke T."/>
            <person name="Bristow J."/>
            <person name="Markowitz V."/>
            <person name="Hugenholtz P."/>
            <person name="Eisen J.A."/>
            <person name="Kyrpides N.C."/>
            <person name="Klenk H.P."/>
            <person name="Lapidus A."/>
        </authorList>
    </citation>
    <scope>NUCLEOTIDE SEQUENCE [LARGE SCALE GENOMIC DNA]</scope>
    <source>
        <strain evidence="10">DSM 15567 / CIP 107919 / 50-1 BON</strain>
    </source>
</reference>
<feature type="domain" description="Exonuclease VII large subunit C-terminal" evidence="7">
    <location>
        <begin position="123"/>
        <end position="333"/>
    </location>
</feature>
<dbReference type="eggNOG" id="COG1570">
    <property type="taxonomic scope" value="Bacteria"/>
</dbReference>
<evidence type="ECO:0000313" key="10">
    <source>
        <dbReference type="Proteomes" id="UP000008457"/>
    </source>
</evidence>
<gene>
    <name evidence="5" type="primary">xseA</name>
    <name evidence="9" type="ordered locus">Mahau_0786</name>
</gene>
<comment type="subcellular location">
    <subcellularLocation>
        <location evidence="5 6">Cytoplasm</location>
    </subcellularLocation>
</comment>
<dbReference type="STRING" id="697281.Mahau_0786"/>
<dbReference type="InterPro" id="IPR003753">
    <property type="entry name" value="Exonuc_VII_L"/>
</dbReference>
<feature type="domain" description="OB-fold nucleic acid binding" evidence="8">
    <location>
        <begin position="6"/>
        <end position="100"/>
    </location>
</feature>
<comment type="catalytic activity">
    <reaction evidence="5 6">
        <text>Exonucleolytic cleavage in either 5'- to 3'- or 3'- to 5'-direction to yield nucleoside 5'-phosphates.</text>
        <dbReference type="EC" id="3.1.11.6"/>
    </reaction>
</comment>
<dbReference type="NCBIfam" id="TIGR00237">
    <property type="entry name" value="xseA"/>
    <property type="match status" value="1"/>
</dbReference>
<evidence type="ECO:0000256" key="2">
    <source>
        <dbReference type="ARBA" id="ARBA00022722"/>
    </source>
</evidence>
<dbReference type="EC" id="3.1.11.6" evidence="5"/>
<dbReference type="AlphaFoldDB" id="F4A182"/>
<dbReference type="GO" id="GO:0003676">
    <property type="term" value="F:nucleic acid binding"/>
    <property type="evidence" value="ECO:0007669"/>
    <property type="project" value="InterPro"/>
</dbReference>
<dbReference type="EMBL" id="CP002360">
    <property type="protein sequence ID" value="AEE95985.1"/>
    <property type="molecule type" value="Genomic_DNA"/>
</dbReference>
<dbReference type="Pfam" id="PF13742">
    <property type="entry name" value="tRNA_anti_2"/>
    <property type="match status" value="1"/>
</dbReference>
<dbReference type="InterPro" id="IPR020579">
    <property type="entry name" value="Exonuc_VII_lsu_C"/>
</dbReference>
<proteinExistence type="inferred from homology"/>
<dbReference type="Pfam" id="PF02601">
    <property type="entry name" value="Exonuc_VII_L"/>
    <property type="match status" value="1"/>
</dbReference>
<dbReference type="OrthoDB" id="9802795at2"/>
<comment type="subunit">
    <text evidence="5">Heterooligomer composed of large and small subunits.</text>
</comment>
<accession>F4A182</accession>
<protein>
    <recommendedName>
        <fullName evidence="5">Exodeoxyribonuclease 7 large subunit</fullName>
        <ecNumber evidence="5">3.1.11.6</ecNumber>
    </recommendedName>
    <alternativeName>
        <fullName evidence="5">Exodeoxyribonuclease VII large subunit</fullName>
        <shortName evidence="5">Exonuclease VII large subunit</shortName>
    </alternativeName>
</protein>
<evidence type="ECO:0000313" key="9">
    <source>
        <dbReference type="EMBL" id="AEE95985.1"/>
    </source>
</evidence>
<dbReference type="RefSeq" id="WP_013780415.1">
    <property type="nucleotide sequence ID" value="NC_015520.1"/>
</dbReference>
<keyword evidence="4 5" id="KW-0269">Exonuclease</keyword>
<dbReference type="HOGENOM" id="CLU_023625_3_1_9"/>
<keyword evidence="1 5" id="KW-0963">Cytoplasm</keyword>
<comment type="function">
    <text evidence="5">Bidirectionally degrades single-stranded DNA into large acid-insoluble oligonucleotides, which are then degraded further into small acid-soluble oligonucleotides.</text>
</comment>
<dbReference type="GO" id="GO:0005737">
    <property type="term" value="C:cytoplasm"/>
    <property type="evidence" value="ECO:0007669"/>
    <property type="project" value="UniProtKB-SubCell"/>
</dbReference>
<dbReference type="GO" id="GO:0006308">
    <property type="term" value="P:DNA catabolic process"/>
    <property type="evidence" value="ECO:0007669"/>
    <property type="project" value="UniProtKB-UniRule"/>
</dbReference>